<evidence type="ECO:0000256" key="2">
    <source>
        <dbReference type="PROSITE-ProRule" id="PRU00168"/>
    </source>
</evidence>
<name>A0ABM3JL00_BACDO</name>
<dbReference type="InterPro" id="IPR011993">
    <property type="entry name" value="PH-like_dom_sf"/>
</dbReference>
<dbReference type="RefSeq" id="XP_049309911.1">
    <property type="nucleotide sequence ID" value="XM_049453954.1"/>
</dbReference>
<protein>
    <submittedName>
        <fullName evidence="7 8">Ras-specific guanine nucleotide-releasing factor RalGPS1 isoform X1</fullName>
    </submittedName>
</protein>
<dbReference type="PANTHER" id="PTHR23113:SF368">
    <property type="entry name" value="CELL DIVISION CONTROL PROTEIN 25"/>
    <property type="match status" value="1"/>
</dbReference>
<evidence type="ECO:0000313" key="7">
    <source>
        <dbReference type="RefSeq" id="XP_049309909.1"/>
    </source>
</evidence>
<dbReference type="SMART" id="SM00233">
    <property type="entry name" value="PH"/>
    <property type="match status" value="1"/>
</dbReference>
<evidence type="ECO:0000256" key="1">
    <source>
        <dbReference type="ARBA" id="ARBA00022658"/>
    </source>
</evidence>
<dbReference type="Proteomes" id="UP001652620">
    <property type="component" value="Chromosome 3"/>
</dbReference>
<feature type="domain" description="PH" evidence="4">
    <location>
        <begin position="654"/>
        <end position="755"/>
    </location>
</feature>
<evidence type="ECO:0000259" key="5">
    <source>
        <dbReference type="PROSITE" id="PS50009"/>
    </source>
</evidence>
<evidence type="ECO:0000313" key="6">
    <source>
        <dbReference type="Proteomes" id="UP001652620"/>
    </source>
</evidence>
<keyword evidence="1 2" id="KW-0344">Guanine-nucleotide releasing factor</keyword>
<dbReference type="InterPro" id="IPR001895">
    <property type="entry name" value="RASGEF_cat_dom"/>
</dbReference>
<dbReference type="Gene3D" id="1.10.840.10">
    <property type="entry name" value="Ras guanine-nucleotide exchange factors catalytic domain"/>
    <property type="match status" value="1"/>
</dbReference>
<feature type="compositionally biased region" description="Low complexity" evidence="3">
    <location>
        <begin position="65"/>
        <end position="82"/>
    </location>
</feature>
<dbReference type="InterPro" id="IPR036964">
    <property type="entry name" value="RASGEF_cat_dom_sf"/>
</dbReference>
<gene>
    <name evidence="7 8 9" type="primary">LOC105222418</name>
</gene>
<dbReference type="Pfam" id="PF00169">
    <property type="entry name" value="PH"/>
    <property type="match status" value="1"/>
</dbReference>
<feature type="region of interest" description="Disordered" evidence="3">
    <location>
        <begin position="32"/>
        <end position="142"/>
    </location>
</feature>
<accession>A0ABM3JL00</accession>
<evidence type="ECO:0000259" key="4">
    <source>
        <dbReference type="PROSITE" id="PS50003"/>
    </source>
</evidence>
<evidence type="ECO:0000256" key="3">
    <source>
        <dbReference type="SAM" id="MobiDB-lite"/>
    </source>
</evidence>
<evidence type="ECO:0000313" key="9">
    <source>
        <dbReference type="RefSeq" id="XP_049309912.1"/>
    </source>
</evidence>
<dbReference type="CDD" id="cd00155">
    <property type="entry name" value="RasGEF"/>
    <property type="match status" value="1"/>
</dbReference>
<feature type="domain" description="Ras-GEF" evidence="5">
    <location>
        <begin position="219"/>
        <end position="455"/>
    </location>
</feature>
<dbReference type="SMART" id="SM00147">
    <property type="entry name" value="RasGEF"/>
    <property type="match status" value="1"/>
</dbReference>
<dbReference type="SUPFAM" id="SSF50729">
    <property type="entry name" value="PH domain-like"/>
    <property type="match status" value="1"/>
</dbReference>
<reference evidence="7 8" key="1">
    <citation type="submission" date="2025-05" db="UniProtKB">
        <authorList>
            <consortium name="RefSeq"/>
        </authorList>
    </citation>
    <scope>IDENTIFICATION</scope>
    <source>
        <tissue evidence="7 8">Adult</tissue>
    </source>
</reference>
<keyword evidence="6" id="KW-1185">Reference proteome</keyword>
<dbReference type="InterPro" id="IPR001849">
    <property type="entry name" value="PH_domain"/>
</dbReference>
<dbReference type="PANTHER" id="PTHR23113">
    <property type="entry name" value="GUANINE NUCLEOTIDE EXCHANGE FACTOR"/>
    <property type="match status" value="1"/>
</dbReference>
<feature type="compositionally biased region" description="Polar residues" evidence="3">
    <location>
        <begin position="90"/>
        <end position="102"/>
    </location>
</feature>
<dbReference type="InterPro" id="IPR023578">
    <property type="entry name" value="Ras_GEF_dom_sf"/>
</dbReference>
<evidence type="ECO:0000313" key="8">
    <source>
        <dbReference type="RefSeq" id="XP_049309911.1"/>
    </source>
</evidence>
<dbReference type="SUPFAM" id="SSF48366">
    <property type="entry name" value="Ras GEF"/>
    <property type="match status" value="1"/>
</dbReference>
<dbReference type="InterPro" id="IPR008937">
    <property type="entry name" value="Ras-like_GEF"/>
</dbReference>
<dbReference type="SUPFAM" id="SSF81995">
    <property type="entry name" value="beta-sandwich domain of Sec23/24"/>
    <property type="match status" value="1"/>
</dbReference>
<dbReference type="PROSITE" id="PS50009">
    <property type="entry name" value="RASGEF_CAT"/>
    <property type="match status" value="1"/>
</dbReference>
<dbReference type="PROSITE" id="PS50003">
    <property type="entry name" value="PH_DOMAIN"/>
    <property type="match status" value="1"/>
</dbReference>
<sequence length="771" mass="87177">MMRYSEISRELSTDSLRYVELGEEYIYKNLREDSPRSDTHSNASSGCMAPPTYTANHHHQHLKQQEQQQYQQQQLNSQQEQQPQHHHADYTNSMSNCGQQHSAGLRNSKRYSCGRNGSHDGAATISYMRPRKDSTRSTQSCQFDAEQLTQAIASKTMHVKSSRRKNSIGCLNSLSSSPGSPGCYYCVGTAPPPGKSQSLPARSSMNNLDAVILNALRVPADELANQITLLDFPIFAAIQPDELTSCAWTKKDKHVVTPNIVAFTKRFNHTSFWTVQEILSGEQPKQRAEILTHFIKVSKKLHELNNLHSLFAIISAMQSASIFRLKKTWACLSKKDRQAFERLSDIFSDQNNWENLRAYLESLRLPCIPYLGLFLTDLIYIDLAHPHKGGLEPEQRRNKMNNILRVIANYQQSDYTHIMPIEATQKYLTSIRYIEELQNIFEEDQYKKSLKLEPASPSGPSSSSCSSKESFNIDAITPALACLNLSPAKTIGSMRIANSSGTKFIPGHRKCRSLGTKFRSTSLPRNFYHKCQCSILMIAPGIGTISNKRCRCSRIFGKITHSHNDSANYGNPTLMLGYGDEHYLHDYSVLSHQQARHLLDDSVLEQSSNMLSSGDATSNDSVEGALCHNSDLELIYAPTLDPENCVQGCVRRKTVQKEGRKPAVASWQRYWLQIWANSLVYFPPKSFKGSERSDFKREPCKVCPLEGWFAQVVDNTKHKNSFELYHRTLGTIYKFRTDSAQATQLWTASICKVAMQRSAPKPLPINLMSFE</sequence>
<dbReference type="Gene3D" id="2.30.29.30">
    <property type="entry name" value="Pleckstrin-homology domain (PH domain)/Phosphotyrosine-binding domain (PTB)"/>
    <property type="match status" value="1"/>
</dbReference>
<organism evidence="6 7">
    <name type="scientific">Bactrocera dorsalis</name>
    <name type="common">Oriental fruit fly</name>
    <name type="synonym">Dacus dorsalis</name>
    <dbReference type="NCBI Taxonomy" id="27457"/>
    <lineage>
        <taxon>Eukaryota</taxon>
        <taxon>Metazoa</taxon>
        <taxon>Ecdysozoa</taxon>
        <taxon>Arthropoda</taxon>
        <taxon>Hexapoda</taxon>
        <taxon>Insecta</taxon>
        <taxon>Pterygota</taxon>
        <taxon>Neoptera</taxon>
        <taxon>Endopterygota</taxon>
        <taxon>Diptera</taxon>
        <taxon>Brachycera</taxon>
        <taxon>Muscomorpha</taxon>
        <taxon>Tephritoidea</taxon>
        <taxon>Tephritidae</taxon>
        <taxon>Bactrocera</taxon>
        <taxon>Bactrocera</taxon>
    </lineage>
</organism>
<proteinExistence type="predicted"/>
<dbReference type="RefSeq" id="XP_049309909.1">
    <property type="nucleotide sequence ID" value="XM_049453952.1"/>
</dbReference>
<dbReference type="CDD" id="cd13310">
    <property type="entry name" value="PH_RalGPS1_2"/>
    <property type="match status" value="1"/>
</dbReference>
<dbReference type="RefSeq" id="XP_049309912.1">
    <property type="nucleotide sequence ID" value="XM_049453955.1"/>
</dbReference>
<dbReference type="GeneID" id="105222418"/>
<dbReference type="Pfam" id="PF00617">
    <property type="entry name" value="RasGEF"/>
    <property type="match status" value="1"/>
</dbReference>